<dbReference type="GO" id="GO:0034597">
    <property type="term" value="F:phosphatidylinositol-4,5-bisphosphate 4-phosphatase activity"/>
    <property type="evidence" value="ECO:0007669"/>
    <property type="project" value="UniProtKB-EC"/>
</dbReference>
<feature type="region of interest" description="Disordered" evidence="12">
    <location>
        <begin position="1"/>
        <end position="49"/>
    </location>
</feature>
<dbReference type="GO" id="GO:0005765">
    <property type="term" value="C:lysosomal membrane"/>
    <property type="evidence" value="ECO:0007669"/>
    <property type="project" value="UniProtKB-SubCell"/>
</dbReference>
<evidence type="ECO:0000256" key="4">
    <source>
        <dbReference type="ARBA" id="ARBA00012936"/>
    </source>
</evidence>
<accession>A0AA88XJ68</accession>
<dbReference type="GO" id="GO:0046856">
    <property type="term" value="P:phosphatidylinositol dephosphorylation"/>
    <property type="evidence" value="ECO:0007669"/>
    <property type="project" value="InterPro"/>
</dbReference>
<protein>
    <recommendedName>
        <fullName evidence="4 11">Phosphatidylinositol-4,5-bisphosphate 4-phosphatase</fullName>
        <ecNumber evidence="4 11">3.1.3.78</ecNumber>
    </recommendedName>
</protein>
<evidence type="ECO:0000256" key="11">
    <source>
        <dbReference type="RuleBase" id="RU365008"/>
    </source>
</evidence>
<feature type="transmembrane region" description="Helical" evidence="11">
    <location>
        <begin position="187"/>
        <end position="206"/>
    </location>
</feature>
<dbReference type="Proteomes" id="UP001186944">
    <property type="component" value="Unassembled WGS sequence"/>
</dbReference>
<organism evidence="13 14">
    <name type="scientific">Pinctada imbricata</name>
    <name type="common">Atlantic pearl-oyster</name>
    <name type="synonym">Pinctada martensii</name>
    <dbReference type="NCBI Taxonomy" id="66713"/>
    <lineage>
        <taxon>Eukaryota</taxon>
        <taxon>Metazoa</taxon>
        <taxon>Spiralia</taxon>
        <taxon>Lophotrochozoa</taxon>
        <taxon>Mollusca</taxon>
        <taxon>Bivalvia</taxon>
        <taxon>Autobranchia</taxon>
        <taxon>Pteriomorphia</taxon>
        <taxon>Pterioida</taxon>
        <taxon>Pterioidea</taxon>
        <taxon>Pteriidae</taxon>
        <taxon>Pinctada</taxon>
    </lineage>
</organism>
<evidence type="ECO:0000256" key="3">
    <source>
        <dbReference type="ARBA" id="ARBA00004155"/>
    </source>
</evidence>
<dbReference type="GO" id="GO:0031902">
    <property type="term" value="C:late endosome membrane"/>
    <property type="evidence" value="ECO:0007669"/>
    <property type="project" value="UniProtKB-SubCell"/>
</dbReference>
<comment type="catalytic activity">
    <reaction evidence="1 11">
        <text>a 1,2-diacyl-sn-glycero-3-phospho-(1D-myo-inositol-4,5-bisphosphate) + H2O = a 1,2-diacyl-sn-glycero-3-phospho-(1D-myo-inositol-5-phosphate) + phosphate</text>
        <dbReference type="Rhea" id="RHEA:25674"/>
        <dbReference type="ChEBI" id="CHEBI:15377"/>
        <dbReference type="ChEBI" id="CHEBI:43474"/>
        <dbReference type="ChEBI" id="CHEBI:57795"/>
        <dbReference type="ChEBI" id="CHEBI:58456"/>
        <dbReference type="EC" id="3.1.3.78"/>
    </reaction>
</comment>
<evidence type="ECO:0000256" key="2">
    <source>
        <dbReference type="ARBA" id="ARBA00004107"/>
    </source>
</evidence>
<feature type="compositionally biased region" description="Polar residues" evidence="12">
    <location>
        <begin position="29"/>
        <end position="40"/>
    </location>
</feature>
<dbReference type="EC" id="3.1.3.78" evidence="4 11"/>
<name>A0AA88XJ68_PINIB</name>
<sequence>MADREEERAPLLGNQGTIQGIPSGPPPQYTSQVDPQSVPSYVQDELPPPYTPSAHRATVNCKVCQALINIEGKQNQHVVKCDVCKEATAIKAPPPGKRYVRCPCNCLLICRSESTKIACPRPNCKRIINLGSTVTQVILPSPGSERFICAFCNNTFVFNSLGAVQLARCPHCRRVSSISASYVRNRCLVYIIVGILFLSSGVGVTVGTYELAESSGGIYTVWIGAFVLGILFLIRGFYFSCIRVSERENRNV</sequence>
<dbReference type="AlphaFoldDB" id="A0AA88XJ68"/>
<evidence type="ECO:0000256" key="8">
    <source>
        <dbReference type="ARBA" id="ARBA00022989"/>
    </source>
</evidence>
<keyword evidence="14" id="KW-1185">Reference proteome</keyword>
<evidence type="ECO:0000256" key="12">
    <source>
        <dbReference type="SAM" id="MobiDB-lite"/>
    </source>
</evidence>
<keyword evidence="6 11" id="KW-0967">Endosome</keyword>
<comment type="caution">
    <text evidence="13">The sequence shown here is derived from an EMBL/GenBank/DDBJ whole genome shotgun (WGS) entry which is preliminary data.</text>
</comment>
<evidence type="ECO:0000256" key="10">
    <source>
        <dbReference type="ARBA" id="ARBA00023228"/>
    </source>
</evidence>
<keyword evidence="7 11" id="KW-0378">Hydrolase</keyword>
<evidence type="ECO:0000256" key="6">
    <source>
        <dbReference type="ARBA" id="ARBA00022753"/>
    </source>
</evidence>
<evidence type="ECO:0000313" key="14">
    <source>
        <dbReference type="Proteomes" id="UP001186944"/>
    </source>
</evidence>
<keyword evidence="9 11" id="KW-0472">Membrane</keyword>
<gene>
    <name evidence="13" type="ORF">FSP39_015093</name>
</gene>
<comment type="subcellular location">
    <subcellularLocation>
        <location evidence="2 11">Late endosome membrane</location>
        <topology evidence="2 11">Multi-pass membrane protein</topology>
    </subcellularLocation>
    <subcellularLocation>
        <location evidence="3 11">Lysosome membrane</location>
        <topology evidence="3 11">Multi-pass membrane protein</topology>
    </subcellularLocation>
</comment>
<evidence type="ECO:0000256" key="9">
    <source>
        <dbReference type="ARBA" id="ARBA00023136"/>
    </source>
</evidence>
<feature type="transmembrane region" description="Helical" evidence="11">
    <location>
        <begin position="218"/>
        <end position="238"/>
    </location>
</feature>
<dbReference type="EMBL" id="VSWD01000012">
    <property type="protein sequence ID" value="KAK3086198.1"/>
    <property type="molecule type" value="Genomic_DNA"/>
</dbReference>
<dbReference type="PANTHER" id="PTHR21014">
    <property type="entry name" value="PHOSPHATIDYLINOSITOL-4,5-BISPHOSPHATE 4-PHOSPHATASE"/>
    <property type="match status" value="1"/>
</dbReference>
<comment type="function">
    <text evidence="11">Catalyzes the hydrolysis of phosphatidylinositol-4,5-bisphosphate (PtdIns-4,5-P2) to phosphatidylinositol-4-phosphate (PtdIns-4-P).</text>
</comment>
<dbReference type="Pfam" id="PF09788">
    <property type="entry name" value="Tmemb_55A"/>
    <property type="match status" value="1"/>
</dbReference>
<evidence type="ECO:0000256" key="7">
    <source>
        <dbReference type="ARBA" id="ARBA00022801"/>
    </source>
</evidence>
<reference evidence="13" key="1">
    <citation type="submission" date="2019-08" db="EMBL/GenBank/DDBJ databases">
        <title>The improved chromosome-level genome for the pearl oyster Pinctada fucata martensii using PacBio sequencing and Hi-C.</title>
        <authorList>
            <person name="Zheng Z."/>
        </authorList>
    </citation>
    <scope>NUCLEOTIDE SEQUENCE</scope>
    <source>
        <strain evidence="13">ZZ-2019</strain>
        <tissue evidence="13">Adductor muscle</tissue>
    </source>
</reference>
<keyword evidence="10 11" id="KW-0458">Lysosome</keyword>
<dbReference type="PANTHER" id="PTHR21014:SF6">
    <property type="entry name" value="PHOSPHATIDYLINOSITOL-4,5-BISPHOSPHATE 4-PHOSPHATASE"/>
    <property type="match status" value="1"/>
</dbReference>
<keyword evidence="5 11" id="KW-0812">Transmembrane</keyword>
<evidence type="ECO:0000256" key="1">
    <source>
        <dbReference type="ARBA" id="ARBA00001261"/>
    </source>
</evidence>
<keyword evidence="8 11" id="KW-1133">Transmembrane helix</keyword>
<evidence type="ECO:0000313" key="13">
    <source>
        <dbReference type="EMBL" id="KAK3086198.1"/>
    </source>
</evidence>
<dbReference type="GO" id="GO:0005886">
    <property type="term" value="C:plasma membrane"/>
    <property type="evidence" value="ECO:0007669"/>
    <property type="project" value="TreeGrafter"/>
</dbReference>
<dbReference type="InterPro" id="IPR019178">
    <property type="entry name" value="PtdIns-P2-Ptase"/>
</dbReference>
<proteinExistence type="predicted"/>
<evidence type="ECO:0000256" key="5">
    <source>
        <dbReference type="ARBA" id="ARBA00022692"/>
    </source>
</evidence>
<dbReference type="GO" id="GO:0030670">
    <property type="term" value="C:phagocytic vesicle membrane"/>
    <property type="evidence" value="ECO:0007669"/>
    <property type="project" value="TreeGrafter"/>
</dbReference>